<dbReference type="Proteomes" id="UP000033188">
    <property type="component" value="Chromosome 2"/>
</dbReference>
<reference evidence="3" key="1">
    <citation type="submission" date="2014-06" db="EMBL/GenBank/DDBJ databases">
        <authorList>
            <person name="Aslett M."/>
            <person name="De Silva N."/>
        </authorList>
    </citation>
    <scope>NUCLEOTIDE SEQUENCE [LARGE SCALE GENOMIC DNA]</scope>
    <source>
        <strain evidence="3">Bond</strain>
    </source>
</reference>
<dbReference type="VEuPathDB" id="PiroplasmaDB:BBBOND_0207600"/>
<feature type="signal peptide" evidence="1">
    <location>
        <begin position="1"/>
        <end position="19"/>
    </location>
</feature>
<sequence>MKSVAIVFFALCAALRCFGINPAASRQEARESFGMDDVLNNIQQVGSDKEHDDSRLQQFSALLETAGIPVKDPESMEQHEKDVYDRIEALVGKSNARIITYIASIAEHTQSKSGNRPNASSHQASGFLLEQILAALEAQGSDFNFLKIEE</sequence>
<evidence type="ECO:0000313" key="3">
    <source>
        <dbReference type="Proteomes" id="UP000033188"/>
    </source>
</evidence>
<dbReference type="AlphaFoldDB" id="A0A061DCJ2"/>
<evidence type="ECO:0000256" key="1">
    <source>
        <dbReference type="SAM" id="SignalP"/>
    </source>
</evidence>
<accession>A0A061DCJ2</accession>
<name>A0A061DCJ2_BABBI</name>
<proteinExistence type="predicted"/>
<evidence type="ECO:0000313" key="2">
    <source>
        <dbReference type="EMBL" id="CDR95605.1"/>
    </source>
</evidence>
<dbReference type="KEGG" id="bbig:BBBOND_0207600"/>
<keyword evidence="1" id="KW-0732">Signal</keyword>
<protein>
    <submittedName>
        <fullName evidence="2">Uncharacterized protein</fullName>
    </submittedName>
</protein>
<gene>
    <name evidence="2" type="ORF">BBBOND_0207600</name>
</gene>
<organism evidence="2 3">
    <name type="scientific">Babesia bigemina</name>
    <dbReference type="NCBI Taxonomy" id="5866"/>
    <lineage>
        <taxon>Eukaryota</taxon>
        <taxon>Sar</taxon>
        <taxon>Alveolata</taxon>
        <taxon>Apicomplexa</taxon>
        <taxon>Aconoidasida</taxon>
        <taxon>Piroplasmida</taxon>
        <taxon>Babesiidae</taxon>
        <taxon>Babesia</taxon>
    </lineage>
</organism>
<keyword evidence="3" id="KW-1185">Reference proteome</keyword>
<dbReference type="RefSeq" id="XP_012767791.1">
    <property type="nucleotide sequence ID" value="XM_012912337.1"/>
</dbReference>
<feature type="chain" id="PRO_5001600269" evidence="1">
    <location>
        <begin position="20"/>
        <end position="150"/>
    </location>
</feature>
<dbReference type="GeneID" id="24564146"/>
<dbReference type="EMBL" id="LK391708">
    <property type="protein sequence ID" value="CDR95605.1"/>
    <property type="molecule type" value="Genomic_DNA"/>
</dbReference>